<evidence type="ECO:0000313" key="1">
    <source>
        <dbReference type="EMBL" id="KAJ1522478.1"/>
    </source>
</evidence>
<gene>
    <name evidence="1" type="ORF">ONE63_001668</name>
</gene>
<proteinExistence type="predicted"/>
<dbReference type="EMBL" id="JAPTSV010000011">
    <property type="protein sequence ID" value="KAJ1522478.1"/>
    <property type="molecule type" value="Genomic_DNA"/>
</dbReference>
<reference evidence="1" key="1">
    <citation type="submission" date="2022-12" db="EMBL/GenBank/DDBJ databases">
        <title>Chromosome-level genome assembly of the bean flower thrips Megalurothrips usitatus.</title>
        <authorList>
            <person name="Ma L."/>
            <person name="Liu Q."/>
            <person name="Li H."/>
            <person name="Cai W."/>
        </authorList>
    </citation>
    <scope>NUCLEOTIDE SEQUENCE</scope>
    <source>
        <strain evidence="1">Cailab_2022a</strain>
    </source>
</reference>
<protein>
    <submittedName>
        <fullName evidence="1">Uncharacterized protein</fullName>
    </submittedName>
</protein>
<accession>A0AAV7XBE4</accession>
<keyword evidence="2" id="KW-1185">Reference proteome</keyword>
<evidence type="ECO:0000313" key="2">
    <source>
        <dbReference type="Proteomes" id="UP001075354"/>
    </source>
</evidence>
<comment type="caution">
    <text evidence="1">The sequence shown here is derived from an EMBL/GenBank/DDBJ whole genome shotgun (WGS) entry which is preliminary data.</text>
</comment>
<name>A0AAV7XBE4_9NEOP</name>
<dbReference type="Proteomes" id="UP001075354">
    <property type="component" value="Chromosome 11"/>
</dbReference>
<sequence>MESGASPLPKKLCQQETPVKFKSKVVKVTNLPPLRFMQRSFCNFFEKALKKLGISSCSSVVMKVPDYSKESRQVYEEVCMDEIKTSNLFDASSVQTAESLQNSGCKFETVLLAKVVQDVFDTATPVSKGLQSPQVDYLLTFQMIQGIAPVQPCKGSEVQSQIAQEAKIAGMFSIQVDSTQDISSLDQLVIVIRISTKKGAEEKLLTLVVSHDGKGLGLYNKVCMDEIKTSNLFDASSVQTAESLQNSGCKFETVLLAKVVQDVFDTATPVSKGLQSPQVDYLLTFQMIQNLLKKIDLMRNNFASYVESTKAYIHQINEELEESGCSDVDVSNKFAPLRRARNATRFCPSSGRSGR</sequence>
<organism evidence="1 2">
    <name type="scientific">Megalurothrips usitatus</name>
    <name type="common">bean blossom thrips</name>
    <dbReference type="NCBI Taxonomy" id="439358"/>
    <lineage>
        <taxon>Eukaryota</taxon>
        <taxon>Metazoa</taxon>
        <taxon>Ecdysozoa</taxon>
        <taxon>Arthropoda</taxon>
        <taxon>Hexapoda</taxon>
        <taxon>Insecta</taxon>
        <taxon>Pterygota</taxon>
        <taxon>Neoptera</taxon>
        <taxon>Paraneoptera</taxon>
        <taxon>Thysanoptera</taxon>
        <taxon>Terebrantia</taxon>
        <taxon>Thripoidea</taxon>
        <taxon>Thripidae</taxon>
        <taxon>Megalurothrips</taxon>
    </lineage>
</organism>
<dbReference type="AlphaFoldDB" id="A0AAV7XBE4"/>